<reference evidence="4" key="1">
    <citation type="submission" date="2024-05" db="EMBL/GenBank/DDBJ databases">
        <title>Planctomycetes of the genus Singulisphaera possess chitinolytic capabilities.</title>
        <authorList>
            <person name="Ivanova A."/>
        </authorList>
    </citation>
    <scope>NUCLEOTIDE SEQUENCE</scope>
    <source>
        <strain evidence="4">Ch08T</strain>
    </source>
</reference>
<dbReference type="Pfam" id="PF07589">
    <property type="entry name" value="PEP-CTERM"/>
    <property type="match status" value="1"/>
</dbReference>
<name>A0AAU7CKT1_9BACT</name>
<dbReference type="RefSeq" id="WP_406698610.1">
    <property type="nucleotide sequence ID" value="NZ_CP155447.1"/>
</dbReference>
<organism evidence="4">
    <name type="scientific">Singulisphaera sp. Ch08</name>
    <dbReference type="NCBI Taxonomy" id="3120278"/>
    <lineage>
        <taxon>Bacteria</taxon>
        <taxon>Pseudomonadati</taxon>
        <taxon>Planctomycetota</taxon>
        <taxon>Planctomycetia</taxon>
        <taxon>Isosphaerales</taxon>
        <taxon>Isosphaeraceae</taxon>
        <taxon>Singulisphaera</taxon>
    </lineage>
</organism>
<dbReference type="NCBIfam" id="TIGR02595">
    <property type="entry name" value="PEP_CTERM"/>
    <property type="match status" value="1"/>
</dbReference>
<keyword evidence="2" id="KW-0732">Signal</keyword>
<feature type="signal peptide" evidence="2">
    <location>
        <begin position="1"/>
        <end position="22"/>
    </location>
</feature>
<evidence type="ECO:0000259" key="3">
    <source>
        <dbReference type="Pfam" id="PF07589"/>
    </source>
</evidence>
<keyword evidence="1" id="KW-1133">Transmembrane helix</keyword>
<feature type="domain" description="Ice-binding protein C-terminal" evidence="3">
    <location>
        <begin position="191"/>
        <end position="213"/>
    </location>
</feature>
<feature type="transmembrane region" description="Helical" evidence="1">
    <location>
        <begin position="190"/>
        <end position="210"/>
    </location>
</feature>
<evidence type="ECO:0000313" key="4">
    <source>
        <dbReference type="EMBL" id="XBH05760.1"/>
    </source>
</evidence>
<keyword evidence="1" id="KW-0472">Membrane</keyword>
<keyword evidence="1" id="KW-0812">Transmembrane</keyword>
<dbReference type="AlphaFoldDB" id="A0AAU7CKT1"/>
<evidence type="ECO:0000256" key="1">
    <source>
        <dbReference type="SAM" id="Phobius"/>
    </source>
</evidence>
<accession>A0AAU7CKT1</accession>
<dbReference type="InterPro" id="IPR013424">
    <property type="entry name" value="Ice-binding_C"/>
</dbReference>
<protein>
    <submittedName>
        <fullName evidence="4">PEP-CTERM sorting domain-containing protein</fullName>
    </submittedName>
</protein>
<evidence type="ECO:0000256" key="2">
    <source>
        <dbReference type="SAM" id="SignalP"/>
    </source>
</evidence>
<sequence>MAKLFGVCSLVLVLSATSIANAAVTSYQPNPVDLNDLDHHQVYTWRIDNINLGSNVITAASISIKSIANWDTNPNKLFIHLLDTAKGSGVRSFVDDPSNATPVPTSQIIDDFVNTRYHSQSNWLVAKGTADTFLTSKSFSTTPTDFVYNFTADQLKALNSYVANGKDIALGFDPDCHFFNNGITFKITTAAVPEPSAIVLLGGGIFGLFFRQRALRRRQIGLDSIAAA</sequence>
<feature type="chain" id="PRO_5043660928" evidence="2">
    <location>
        <begin position="23"/>
        <end position="228"/>
    </location>
</feature>
<dbReference type="EMBL" id="CP155447">
    <property type="protein sequence ID" value="XBH05760.1"/>
    <property type="molecule type" value="Genomic_DNA"/>
</dbReference>
<gene>
    <name evidence="4" type="ORF">V5E97_06965</name>
</gene>
<proteinExistence type="predicted"/>